<dbReference type="AlphaFoldDB" id="A0ABD0U9G4"/>
<comment type="caution">
    <text evidence="2">The sequence shown here is derived from an EMBL/GenBank/DDBJ whole genome shotgun (WGS) entry which is preliminary data.</text>
</comment>
<accession>A0ABD0U9G4</accession>
<name>A0ABD0U9G4_DENTH</name>
<reference evidence="2 3" key="1">
    <citation type="journal article" date="2024" name="Plant Biotechnol. J.">
        <title>Dendrobium thyrsiflorum genome and its molecular insights into genes involved in important horticultural traits.</title>
        <authorList>
            <person name="Chen B."/>
            <person name="Wang J.Y."/>
            <person name="Zheng P.J."/>
            <person name="Li K.L."/>
            <person name="Liang Y.M."/>
            <person name="Chen X.F."/>
            <person name="Zhang C."/>
            <person name="Zhao X."/>
            <person name="He X."/>
            <person name="Zhang G.Q."/>
            <person name="Liu Z.J."/>
            <person name="Xu Q."/>
        </authorList>
    </citation>
    <scope>NUCLEOTIDE SEQUENCE [LARGE SCALE GENOMIC DNA]</scope>
    <source>
        <strain evidence="2">GZMU011</strain>
    </source>
</reference>
<organism evidence="2 3">
    <name type="scientific">Dendrobium thyrsiflorum</name>
    <name type="common">Pinecone-like raceme dendrobium</name>
    <name type="synonym">Orchid</name>
    <dbReference type="NCBI Taxonomy" id="117978"/>
    <lineage>
        <taxon>Eukaryota</taxon>
        <taxon>Viridiplantae</taxon>
        <taxon>Streptophyta</taxon>
        <taxon>Embryophyta</taxon>
        <taxon>Tracheophyta</taxon>
        <taxon>Spermatophyta</taxon>
        <taxon>Magnoliopsida</taxon>
        <taxon>Liliopsida</taxon>
        <taxon>Asparagales</taxon>
        <taxon>Orchidaceae</taxon>
        <taxon>Epidendroideae</taxon>
        <taxon>Malaxideae</taxon>
        <taxon>Dendrobiinae</taxon>
        <taxon>Dendrobium</taxon>
    </lineage>
</organism>
<gene>
    <name evidence="2" type="ORF">M5K25_025516</name>
</gene>
<dbReference type="EMBL" id="JANQDX010000018">
    <property type="protein sequence ID" value="KAL0906981.1"/>
    <property type="molecule type" value="Genomic_DNA"/>
</dbReference>
<dbReference type="Proteomes" id="UP001552299">
    <property type="component" value="Unassembled WGS sequence"/>
</dbReference>
<evidence type="ECO:0000313" key="3">
    <source>
        <dbReference type="Proteomes" id="UP001552299"/>
    </source>
</evidence>
<feature type="region of interest" description="Disordered" evidence="1">
    <location>
        <begin position="202"/>
        <end position="242"/>
    </location>
</feature>
<feature type="compositionally biased region" description="Basic and acidic residues" evidence="1">
    <location>
        <begin position="202"/>
        <end position="212"/>
    </location>
</feature>
<proteinExistence type="predicted"/>
<evidence type="ECO:0000313" key="2">
    <source>
        <dbReference type="EMBL" id="KAL0906981.1"/>
    </source>
</evidence>
<protein>
    <submittedName>
        <fullName evidence="2">Uncharacterized protein</fullName>
    </submittedName>
</protein>
<keyword evidence="3" id="KW-1185">Reference proteome</keyword>
<sequence length="242" mass="27046">MARVLRSLCTSERDFRRGAREREWYDHTIPRDKMVADLCTLHRQKNQWEGRAVSRIEGERLPHPPDPFGTADRNNLNGKYFLSFMVNVLFLTCTIKLELVAHFKGVTGLGGECITGTGGEPDAFGTLLCLNLGGSRGSAGISTILIILSFAPELNAADCCEGFTKSLGSADLWDLAEEAHERDKFTFTASELLLLLPIKKSSKERSRTATKEPKKRRQQSLHLLQATKPNSNERKEKMKGKP</sequence>
<evidence type="ECO:0000256" key="1">
    <source>
        <dbReference type="SAM" id="MobiDB-lite"/>
    </source>
</evidence>